<dbReference type="SUPFAM" id="SSF48403">
    <property type="entry name" value="Ankyrin repeat"/>
    <property type="match status" value="1"/>
</dbReference>
<dbReference type="InterPro" id="IPR002110">
    <property type="entry name" value="Ankyrin_rpt"/>
</dbReference>
<feature type="repeat" description="ANK" evidence="3">
    <location>
        <begin position="239"/>
        <end position="271"/>
    </location>
</feature>
<dbReference type="EMBL" id="CADCXV010000435">
    <property type="protein sequence ID" value="CAB0030176.1"/>
    <property type="molecule type" value="Genomic_DNA"/>
</dbReference>
<proteinExistence type="predicted"/>
<keyword evidence="1" id="KW-0677">Repeat</keyword>
<keyword evidence="2 3" id="KW-0040">ANK repeat</keyword>
<evidence type="ECO:0000313" key="4">
    <source>
        <dbReference type="EMBL" id="CAB0030176.1"/>
    </source>
</evidence>
<dbReference type="InterPro" id="IPR036770">
    <property type="entry name" value="Ankyrin_rpt-contain_sf"/>
</dbReference>
<dbReference type="PROSITE" id="PS50088">
    <property type="entry name" value="ANK_REPEAT"/>
    <property type="match status" value="3"/>
</dbReference>
<feature type="repeat" description="ANK" evidence="3">
    <location>
        <begin position="312"/>
        <end position="340"/>
    </location>
</feature>
<gene>
    <name evidence="4" type="ORF">TBRA_LOCUS2187</name>
</gene>
<accession>A0A6H5I2W0</accession>
<organism evidence="4 5">
    <name type="scientific">Trichogramma brassicae</name>
    <dbReference type="NCBI Taxonomy" id="86971"/>
    <lineage>
        <taxon>Eukaryota</taxon>
        <taxon>Metazoa</taxon>
        <taxon>Ecdysozoa</taxon>
        <taxon>Arthropoda</taxon>
        <taxon>Hexapoda</taxon>
        <taxon>Insecta</taxon>
        <taxon>Pterygota</taxon>
        <taxon>Neoptera</taxon>
        <taxon>Endopterygota</taxon>
        <taxon>Hymenoptera</taxon>
        <taxon>Apocrita</taxon>
        <taxon>Proctotrupomorpha</taxon>
        <taxon>Chalcidoidea</taxon>
        <taxon>Trichogrammatidae</taxon>
        <taxon>Trichogramma</taxon>
    </lineage>
</organism>
<protein>
    <submittedName>
        <fullName evidence="4">Uncharacterized protein</fullName>
    </submittedName>
</protein>
<dbReference type="PANTHER" id="PTHR24198">
    <property type="entry name" value="ANKYRIN REPEAT AND PROTEIN KINASE DOMAIN-CONTAINING PROTEIN"/>
    <property type="match status" value="1"/>
</dbReference>
<dbReference type="AlphaFoldDB" id="A0A6H5I2W0"/>
<dbReference type="OrthoDB" id="194358at2759"/>
<dbReference type="SMART" id="SM00248">
    <property type="entry name" value="ANK"/>
    <property type="match status" value="6"/>
</dbReference>
<dbReference type="Pfam" id="PF12796">
    <property type="entry name" value="Ank_2"/>
    <property type="match status" value="2"/>
</dbReference>
<reference evidence="4 5" key="1">
    <citation type="submission" date="2020-02" db="EMBL/GenBank/DDBJ databases">
        <authorList>
            <person name="Ferguson B K."/>
        </authorList>
    </citation>
    <scope>NUCLEOTIDE SEQUENCE [LARGE SCALE GENOMIC DNA]</scope>
</reference>
<feature type="repeat" description="ANK" evidence="3">
    <location>
        <begin position="166"/>
        <end position="198"/>
    </location>
</feature>
<dbReference type="PROSITE" id="PS50297">
    <property type="entry name" value="ANK_REP_REGION"/>
    <property type="match status" value="3"/>
</dbReference>
<evidence type="ECO:0000256" key="1">
    <source>
        <dbReference type="ARBA" id="ARBA00022737"/>
    </source>
</evidence>
<dbReference type="Gene3D" id="1.25.40.20">
    <property type="entry name" value="Ankyrin repeat-containing domain"/>
    <property type="match status" value="2"/>
</dbReference>
<evidence type="ECO:0000256" key="2">
    <source>
        <dbReference type="ARBA" id="ARBA00023043"/>
    </source>
</evidence>
<dbReference type="PANTHER" id="PTHR24198:SF165">
    <property type="entry name" value="ANKYRIN REPEAT-CONTAINING PROTEIN-RELATED"/>
    <property type="match status" value="1"/>
</dbReference>
<sequence length="465" mass="53539">MSWYMQIVQKLLRLRENVNWESEEERLELLFKLEKYIDEWQDQSLPDIACIFRIEELELLLSDSLYTAEFIEFVVRSGYTDEPKRDEDGKPLLRRTTPLHRVPRCNYEMRPNIVRDLFKIYNRFDLNYADDSGLTHFHVACIAGCRDIVTEFLEVGHDPNSIWQETGDSALHLILYHGPDYITETLLRRGANPNLANAEGLTSLHVICMTINDGAWLDMLFKLNDELNQPFQLEVRDKLGNRPLHWALKCNNERIAKLLLMKSADPNLSNAEGSTPLHVICDKWFDAGLAKLFFEINDRKQQTVHINAVDNKGRTPLQLAVNNLLLNVVDLLLDRGADLSNLPFSSASTLTQEEKGHYFKLVSASGILAIAERLAKSGYELDRSGALSIMKFFAKYELLFSSMNFENYLHEDEFISEAKEIMVKPSLSLYDLLQLRPAEAAKLLTYRDYFDFANCSEKLSKLKSV</sequence>
<dbReference type="Proteomes" id="UP000479190">
    <property type="component" value="Unassembled WGS sequence"/>
</dbReference>
<dbReference type="GO" id="GO:0005737">
    <property type="term" value="C:cytoplasm"/>
    <property type="evidence" value="ECO:0007669"/>
    <property type="project" value="TreeGrafter"/>
</dbReference>
<name>A0A6H5I2W0_9HYME</name>
<evidence type="ECO:0000313" key="5">
    <source>
        <dbReference type="Proteomes" id="UP000479190"/>
    </source>
</evidence>
<keyword evidence="5" id="KW-1185">Reference proteome</keyword>
<evidence type="ECO:0000256" key="3">
    <source>
        <dbReference type="PROSITE-ProRule" id="PRU00023"/>
    </source>
</evidence>